<evidence type="ECO:0000256" key="1">
    <source>
        <dbReference type="SAM" id="SignalP"/>
    </source>
</evidence>
<dbReference type="Pfam" id="PF16743">
    <property type="entry name" value="PliI"/>
    <property type="match status" value="1"/>
</dbReference>
<name>A0A892ZJ18_9NEIS</name>
<dbReference type="CDD" id="cd09632">
    <property type="entry name" value="PliI_like"/>
    <property type="match status" value="1"/>
</dbReference>
<dbReference type="EMBL" id="CP069798">
    <property type="protein sequence ID" value="QRQ81706.1"/>
    <property type="molecule type" value="Genomic_DNA"/>
</dbReference>
<evidence type="ECO:0000313" key="3">
    <source>
        <dbReference type="Proteomes" id="UP000653156"/>
    </source>
</evidence>
<dbReference type="KEGG" id="ptes:JQU52_13630"/>
<gene>
    <name evidence="2" type="ORF">JQU52_13630</name>
</gene>
<keyword evidence="1" id="KW-0732">Signal</keyword>
<feature type="signal peptide" evidence="1">
    <location>
        <begin position="1"/>
        <end position="20"/>
    </location>
</feature>
<dbReference type="InterPro" id="IPR031948">
    <property type="entry name" value="PliI"/>
</dbReference>
<evidence type="ECO:0000313" key="2">
    <source>
        <dbReference type="EMBL" id="QRQ81706.1"/>
    </source>
</evidence>
<reference evidence="2" key="1">
    <citation type="submission" date="2021-02" db="EMBL/GenBank/DDBJ databases">
        <title>Neisseriaceae sp. 26B isolated from the cloaca of a Common Toad-headed Turtle (Mesoclemmys nasuta).</title>
        <authorList>
            <person name="Spergser J."/>
            <person name="Busse H.-J."/>
        </authorList>
    </citation>
    <scope>NUCLEOTIDE SEQUENCE</scope>
    <source>
        <strain evidence="2">26B</strain>
    </source>
</reference>
<proteinExistence type="predicted"/>
<dbReference type="InterPro" id="IPR038643">
    <property type="entry name" value="PliI_sf"/>
</dbReference>
<protein>
    <submittedName>
        <fullName evidence="2">PliI family lysozyme inhibitor of I-type lysozyme</fullName>
    </submittedName>
</protein>
<dbReference type="AlphaFoldDB" id="A0A892ZJ18"/>
<dbReference type="RefSeq" id="WP_230339004.1">
    <property type="nucleotide sequence ID" value="NZ_CP069798.1"/>
</dbReference>
<feature type="chain" id="PRO_5034263875" evidence="1">
    <location>
        <begin position="21"/>
        <end position="149"/>
    </location>
</feature>
<dbReference type="Gene3D" id="2.40.128.460">
    <property type="entry name" value="Periplasmic lysozyme inhibitor of I-type lysozyme"/>
    <property type="match status" value="1"/>
</dbReference>
<keyword evidence="3" id="KW-1185">Reference proteome</keyword>
<accession>A0A892ZJ18</accession>
<organism evidence="2 3">
    <name type="scientific">Paralysiella testudinis</name>
    <dbReference type="NCBI Taxonomy" id="2809020"/>
    <lineage>
        <taxon>Bacteria</taxon>
        <taxon>Pseudomonadati</taxon>
        <taxon>Pseudomonadota</taxon>
        <taxon>Betaproteobacteria</taxon>
        <taxon>Neisseriales</taxon>
        <taxon>Neisseriaceae</taxon>
        <taxon>Paralysiella</taxon>
    </lineage>
</organism>
<sequence>MTIKSWMGAGLLLLTTSAYAADSDRFVSKLALPTGQTVVVAEGDFEARSIGSFSVRLYEAAAAPDETTFFSAGLIRPRDGVVEKVMLADIDGDKRQEVVVLVRSAGSGSYLSAHAFTPAKSKLVYRGAVMGLAANADPIKALRRLGKKR</sequence>
<dbReference type="Proteomes" id="UP000653156">
    <property type="component" value="Chromosome"/>
</dbReference>